<dbReference type="GO" id="GO:0006396">
    <property type="term" value="P:RNA processing"/>
    <property type="evidence" value="ECO:0007669"/>
    <property type="project" value="InterPro"/>
</dbReference>
<organism evidence="2 3">
    <name type="scientific">Acaulospora morrowiae</name>
    <dbReference type="NCBI Taxonomy" id="94023"/>
    <lineage>
        <taxon>Eukaryota</taxon>
        <taxon>Fungi</taxon>
        <taxon>Fungi incertae sedis</taxon>
        <taxon>Mucoromycota</taxon>
        <taxon>Glomeromycotina</taxon>
        <taxon>Glomeromycetes</taxon>
        <taxon>Diversisporales</taxon>
        <taxon>Acaulosporaceae</taxon>
        <taxon>Acaulospora</taxon>
    </lineage>
</organism>
<dbReference type="InterPro" id="IPR000999">
    <property type="entry name" value="RNase_III_dom"/>
</dbReference>
<evidence type="ECO:0000313" key="3">
    <source>
        <dbReference type="Proteomes" id="UP000789342"/>
    </source>
</evidence>
<reference evidence="2" key="1">
    <citation type="submission" date="2021-06" db="EMBL/GenBank/DDBJ databases">
        <authorList>
            <person name="Kallberg Y."/>
            <person name="Tangrot J."/>
            <person name="Rosling A."/>
        </authorList>
    </citation>
    <scope>NUCLEOTIDE SEQUENCE</scope>
    <source>
        <strain evidence="2">CL551</strain>
    </source>
</reference>
<dbReference type="Gene3D" id="1.10.1520.10">
    <property type="entry name" value="Ribonuclease III domain"/>
    <property type="match status" value="1"/>
</dbReference>
<accession>A0A9N9JRJ5</accession>
<protein>
    <submittedName>
        <fullName evidence="2">11618_t:CDS:1</fullName>
    </submittedName>
</protein>
<sequence length="146" mass="16129">LHALAARLNLHFSDPKLLLQAVTHRTFTDTELPSNEGYRVLGNHAIGLYVTEYLHIKHPLLPLSCLQKALTGYCGHLSLSAFGQEVGLQHVVRWVPISDEKLFKHSKHFDNMVTNKHKSDSSIKPSKSKQTNIGTVVAGSVQAIIG</sequence>
<dbReference type="PROSITE" id="PS50142">
    <property type="entry name" value="RNASE_3_2"/>
    <property type="match status" value="1"/>
</dbReference>
<name>A0A9N9JRJ5_9GLOM</name>
<dbReference type="AlphaFoldDB" id="A0A9N9JRJ5"/>
<feature type="non-terminal residue" evidence="2">
    <location>
        <position position="1"/>
    </location>
</feature>
<dbReference type="GO" id="GO:0004525">
    <property type="term" value="F:ribonuclease III activity"/>
    <property type="evidence" value="ECO:0007669"/>
    <property type="project" value="InterPro"/>
</dbReference>
<dbReference type="InterPro" id="IPR036389">
    <property type="entry name" value="RNase_III_sf"/>
</dbReference>
<evidence type="ECO:0000259" key="1">
    <source>
        <dbReference type="PROSITE" id="PS50142"/>
    </source>
</evidence>
<dbReference type="Proteomes" id="UP000789342">
    <property type="component" value="Unassembled WGS sequence"/>
</dbReference>
<proteinExistence type="predicted"/>
<dbReference type="OrthoDB" id="67027at2759"/>
<dbReference type="EMBL" id="CAJVPV010059396">
    <property type="protein sequence ID" value="CAG8788837.1"/>
    <property type="molecule type" value="Genomic_DNA"/>
</dbReference>
<comment type="caution">
    <text evidence="2">The sequence shown here is derived from an EMBL/GenBank/DDBJ whole genome shotgun (WGS) entry which is preliminary data.</text>
</comment>
<keyword evidence="3" id="KW-1185">Reference proteome</keyword>
<feature type="domain" description="RNase III" evidence="1">
    <location>
        <begin position="1"/>
        <end position="146"/>
    </location>
</feature>
<dbReference type="SUPFAM" id="SSF69065">
    <property type="entry name" value="RNase III domain-like"/>
    <property type="match status" value="1"/>
</dbReference>
<feature type="non-terminal residue" evidence="2">
    <location>
        <position position="146"/>
    </location>
</feature>
<dbReference type="Pfam" id="PF14622">
    <property type="entry name" value="Ribonucleas_3_3"/>
    <property type="match status" value="1"/>
</dbReference>
<gene>
    <name evidence="2" type="ORF">AMORRO_LOCUS17962</name>
</gene>
<evidence type="ECO:0000313" key="2">
    <source>
        <dbReference type="EMBL" id="CAG8788837.1"/>
    </source>
</evidence>